<accession>A0A2J0YW69</accession>
<organism evidence="1 2">
    <name type="scientific">Rhizobium meliloti</name>
    <name type="common">Ensifer meliloti</name>
    <name type="synonym">Sinorhizobium meliloti</name>
    <dbReference type="NCBI Taxonomy" id="382"/>
    <lineage>
        <taxon>Bacteria</taxon>
        <taxon>Pseudomonadati</taxon>
        <taxon>Pseudomonadota</taxon>
        <taxon>Alphaproteobacteria</taxon>
        <taxon>Hyphomicrobiales</taxon>
        <taxon>Rhizobiaceae</taxon>
        <taxon>Sinorhizobium/Ensifer group</taxon>
        <taxon>Sinorhizobium</taxon>
    </lineage>
</organism>
<gene>
    <name evidence="1" type="ORF">CEJ86_25685</name>
</gene>
<protein>
    <submittedName>
        <fullName evidence="1">Uncharacterized protein</fullName>
    </submittedName>
</protein>
<dbReference type="AlphaFoldDB" id="A0A2J0YW69"/>
<dbReference type="RefSeq" id="WP_100673978.1">
    <property type="nucleotide sequence ID" value="NZ_NJGD01000016.1"/>
</dbReference>
<reference evidence="1 2" key="1">
    <citation type="submission" date="2017-06" db="EMBL/GenBank/DDBJ databases">
        <title>Ensifer strains isolated from leguminous trees and herbs display diverse denitrification phenotypes with some acting as strong N2O sinks.</title>
        <authorList>
            <person name="Woliy K."/>
            <person name="Mania D."/>
            <person name="Bakken L.R."/>
            <person name="Frostegard A."/>
        </authorList>
    </citation>
    <scope>NUCLEOTIDE SEQUENCE [LARGE SCALE GENOMIC DNA]</scope>
    <source>
        <strain evidence="1 2">AC50a</strain>
    </source>
</reference>
<sequence length="246" mass="28272">MLPEIKLVADVDVVAMSPLVRGMVMAISYAETEGGIGLTASGAMNRKFVHWAAVHFDWPGNTPEDLYSVNKVLNEADMPPLSVVHDMLKHLRLVRRKKDRLFSTKRGRDFLARPHTFFDQIATDYLYAYIDYGQTRDDVRVRMRWWHVFLNLINIKARTGCSLDDLVSELYPSESYSLAQAETIIQATTIRGEFRYDIIRPLCWLGLLQEEREGLDFLQDGTYYKTPLWTACLKLESDTEAEITVS</sequence>
<evidence type="ECO:0000313" key="1">
    <source>
        <dbReference type="EMBL" id="PJR12158.1"/>
    </source>
</evidence>
<comment type="caution">
    <text evidence="1">The sequence shown here is derived from an EMBL/GenBank/DDBJ whole genome shotgun (WGS) entry which is preliminary data.</text>
</comment>
<proteinExistence type="predicted"/>
<dbReference type="EMBL" id="NJGD01000016">
    <property type="protein sequence ID" value="PJR12158.1"/>
    <property type="molecule type" value="Genomic_DNA"/>
</dbReference>
<name>A0A2J0YW69_RHIML</name>
<evidence type="ECO:0000313" key="2">
    <source>
        <dbReference type="Proteomes" id="UP000231987"/>
    </source>
</evidence>
<dbReference type="Proteomes" id="UP000231987">
    <property type="component" value="Unassembled WGS sequence"/>
</dbReference>